<dbReference type="GO" id="GO:0016020">
    <property type="term" value="C:membrane"/>
    <property type="evidence" value="ECO:0007669"/>
    <property type="project" value="InterPro"/>
</dbReference>
<name>A0A6N6VGK2_9HYPH</name>
<keyword evidence="2" id="KW-0472">Membrane</keyword>
<evidence type="ECO:0000256" key="2">
    <source>
        <dbReference type="SAM" id="Phobius"/>
    </source>
</evidence>
<feature type="transmembrane region" description="Helical" evidence="2">
    <location>
        <begin position="34"/>
        <end position="52"/>
    </location>
</feature>
<gene>
    <name evidence="3" type="ORF">F2P47_16930</name>
</gene>
<proteinExistence type="predicted"/>
<sequence>MNGGFLAPVILLALILVPLAEIATFIWVGGWIGALPTVALVVGLAILGLWLLHHQGLGTLRKAQEAMDRGEMPVEQVTDGAFIVLAGLLMVTPGLLTDALGLLLLVPAVRRALGRAVTRWARTHMHVQGMGASASYTRYSGPIIEGKAEAIEPEPDDANAKKGDGPSPWIGGGRSN</sequence>
<organism evidence="3 4">
    <name type="scientific">Parvibaculum sedimenti</name>
    <dbReference type="NCBI Taxonomy" id="2608632"/>
    <lineage>
        <taxon>Bacteria</taxon>
        <taxon>Pseudomonadati</taxon>
        <taxon>Pseudomonadota</taxon>
        <taxon>Alphaproteobacteria</taxon>
        <taxon>Hyphomicrobiales</taxon>
        <taxon>Parvibaculaceae</taxon>
        <taxon>Parvibaculum</taxon>
    </lineage>
</organism>
<dbReference type="AlphaFoldDB" id="A0A6N6VGK2"/>
<dbReference type="Pfam" id="PF04186">
    <property type="entry name" value="FxsA"/>
    <property type="match status" value="1"/>
</dbReference>
<dbReference type="InterPro" id="IPR007313">
    <property type="entry name" value="FxsA"/>
</dbReference>
<dbReference type="PANTHER" id="PTHR35335:SF1">
    <property type="entry name" value="UPF0716 PROTEIN FXSA"/>
    <property type="match status" value="1"/>
</dbReference>
<evidence type="ECO:0000313" key="3">
    <source>
        <dbReference type="EMBL" id="KAB7738487.1"/>
    </source>
</evidence>
<dbReference type="Proteomes" id="UP000468901">
    <property type="component" value="Unassembled WGS sequence"/>
</dbReference>
<keyword evidence="4" id="KW-1185">Reference proteome</keyword>
<keyword evidence="2" id="KW-0812">Transmembrane</keyword>
<dbReference type="PANTHER" id="PTHR35335">
    <property type="entry name" value="UPF0716 PROTEIN FXSA"/>
    <property type="match status" value="1"/>
</dbReference>
<protein>
    <recommendedName>
        <fullName evidence="5">FxsA family protein</fullName>
    </recommendedName>
</protein>
<evidence type="ECO:0000256" key="1">
    <source>
        <dbReference type="SAM" id="MobiDB-lite"/>
    </source>
</evidence>
<keyword evidence="2" id="KW-1133">Transmembrane helix</keyword>
<accession>A0A6N6VGK2</accession>
<evidence type="ECO:0008006" key="5">
    <source>
        <dbReference type="Google" id="ProtNLM"/>
    </source>
</evidence>
<reference evidence="3 4" key="1">
    <citation type="submission" date="2019-09" db="EMBL/GenBank/DDBJ databases">
        <title>Parvibaculum sedimenti sp. nov., isolated from sediment.</title>
        <authorList>
            <person name="Wang Y."/>
        </authorList>
    </citation>
    <scope>NUCLEOTIDE SEQUENCE [LARGE SCALE GENOMIC DNA]</scope>
    <source>
        <strain evidence="3 4">HXT-9</strain>
    </source>
</reference>
<dbReference type="NCBIfam" id="NF008528">
    <property type="entry name" value="PRK11463.1-2"/>
    <property type="match status" value="1"/>
</dbReference>
<feature type="transmembrane region" description="Helical" evidence="2">
    <location>
        <begin position="6"/>
        <end position="27"/>
    </location>
</feature>
<dbReference type="EMBL" id="WESC01000021">
    <property type="protein sequence ID" value="KAB7738487.1"/>
    <property type="molecule type" value="Genomic_DNA"/>
</dbReference>
<feature type="region of interest" description="Disordered" evidence="1">
    <location>
        <begin position="147"/>
        <end position="176"/>
    </location>
</feature>
<evidence type="ECO:0000313" key="4">
    <source>
        <dbReference type="Proteomes" id="UP000468901"/>
    </source>
</evidence>
<feature type="transmembrane region" description="Helical" evidence="2">
    <location>
        <begin position="81"/>
        <end position="106"/>
    </location>
</feature>
<comment type="caution">
    <text evidence="3">The sequence shown here is derived from an EMBL/GenBank/DDBJ whole genome shotgun (WGS) entry which is preliminary data.</text>
</comment>